<feature type="domain" description="D-isomer specific 2-hydroxyacid dehydrogenase NAD-binding" evidence="3">
    <location>
        <begin position="98"/>
        <end position="283"/>
    </location>
</feature>
<dbReference type="SUPFAM" id="SSF52283">
    <property type="entry name" value="Formate/glycerate dehydrogenase catalytic domain-like"/>
    <property type="match status" value="1"/>
</dbReference>
<dbReference type="GO" id="GO:0016491">
    <property type="term" value="F:oxidoreductase activity"/>
    <property type="evidence" value="ECO:0007669"/>
    <property type="project" value="UniProtKB-KW"/>
</dbReference>
<dbReference type="InterPro" id="IPR006140">
    <property type="entry name" value="D-isomer_DH_NAD-bd"/>
</dbReference>
<dbReference type="GO" id="GO:0051287">
    <property type="term" value="F:NAD binding"/>
    <property type="evidence" value="ECO:0007669"/>
    <property type="project" value="InterPro"/>
</dbReference>
<accession>A0AAW9HKT1</accession>
<dbReference type="GeneID" id="92813551"/>
<comment type="caution">
    <text evidence="4">The sequence shown here is derived from an EMBL/GenBank/DDBJ whole genome shotgun (WGS) entry which is preliminary data.</text>
</comment>
<evidence type="ECO:0000313" key="4">
    <source>
        <dbReference type="EMBL" id="MDY5140082.1"/>
    </source>
</evidence>
<dbReference type="Proteomes" id="UP001284901">
    <property type="component" value="Unassembled WGS sequence"/>
</dbReference>
<name>A0AAW9HKT1_9ACTO</name>
<dbReference type="SUPFAM" id="SSF51735">
    <property type="entry name" value="NAD(P)-binding Rossmann-fold domains"/>
    <property type="match status" value="1"/>
</dbReference>
<keyword evidence="6" id="KW-1185">Reference proteome</keyword>
<dbReference type="AlphaFoldDB" id="A0AAW9HKT1"/>
<dbReference type="PANTHER" id="PTHR43333">
    <property type="entry name" value="2-HACID_DH_C DOMAIN-CONTAINING PROTEIN"/>
    <property type="match status" value="1"/>
</dbReference>
<evidence type="ECO:0000313" key="5">
    <source>
        <dbReference type="EMBL" id="MDY5145744.1"/>
    </source>
</evidence>
<keyword evidence="1" id="KW-0560">Oxidoreductase</keyword>
<dbReference type="Proteomes" id="UP001288320">
    <property type="component" value="Unassembled WGS sequence"/>
</dbReference>
<proteinExistence type="predicted"/>
<dbReference type="RefSeq" id="WP_087069934.1">
    <property type="nucleotide sequence ID" value="NZ_CAUPFC010000036.1"/>
</dbReference>
<sequence length="312" mass="33423">MKVLLPNSFDLSLPPEAGVTWVIFDVNAPIPEEHRDAEALVVWLDPNATEHVAQLPQLKLIQGMMAGAESLHATNPPAGVILATANGLHDATVSEHAIALALYLVRDLRIATEEQHNHRWSRDRIFFTELRPGGRLTSLLGAKVTIWGYGHIGRHLAGMLKVFGAQVRGLATSRRTEGDIEVYDGANLAQRDELLADTDVLILILPATEATANVVDASVFSALPSRAVVVNVGRGKTVNEEDLATALREGKIAGAGLDVTATEPLPADSPLWDLATIITPHTAGGRPVGAEELILANVRALRDGGEFINREA</sequence>
<dbReference type="EMBL" id="JAWNFY010000004">
    <property type="protein sequence ID" value="MDY5145744.1"/>
    <property type="molecule type" value="Genomic_DNA"/>
</dbReference>
<evidence type="ECO:0000256" key="1">
    <source>
        <dbReference type="ARBA" id="ARBA00023002"/>
    </source>
</evidence>
<gene>
    <name evidence="4" type="ORF">R6G74_01955</name>
    <name evidence="5" type="ORF">R6P33_01735</name>
</gene>
<evidence type="ECO:0000259" key="3">
    <source>
        <dbReference type="Pfam" id="PF02826"/>
    </source>
</evidence>
<organism evidence="4 7">
    <name type="scientific">Actinotignum timonense</name>
    <dbReference type="NCBI Taxonomy" id="1870995"/>
    <lineage>
        <taxon>Bacteria</taxon>
        <taxon>Bacillati</taxon>
        <taxon>Actinomycetota</taxon>
        <taxon>Actinomycetes</taxon>
        <taxon>Actinomycetales</taxon>
        <taxon>Actinomycetaceae</taxon>
        <taxon>Actinotignum</taxon>
    </lineage>
</organism>
<reference evidence="4 6" key="1">
    <citation type="submission" date="2023-10" db="EMBL/GenBank/DDBJ databases">
        <title>Whole Genome based description of the genera Actinobaculum and Actinotignum reveals a complex phylogenetic relationship within the species included in the genus Actinotignum.</title>
        <authorList>
            <person name="Jensen C.S."/>
            <person name="Dargis R."/>
            <person name="Kemp M."/>
            <person name="Christensen J.J."/>
        </authorList>
    </citation>
    <scope>NUCLEOTIDE SEQUENCE</scope>
    <source>
        <strain evidence="5 6">SLA_B089</strain>
        <strain evidence="4">SLA_B245</strain>
    </source>
</reference>
<evidence type="ECO:0000313" key="6">
    <source>
        <dbReference type="Proteomes" id="UP001284901"/>
    </source>
</evidence>
<dbReference type="InterPro" id="IPR036291">
    <property type="entry name" value="NAD(P)-bd_dom_sf"/>
</dbReference>
<dbReference type="EMBL" id="JAWNFV010000003">
    <property type="protein sequence ID" value="MDY5140082.1"/>
    <property type="molecule type" value="Genomic_DNA"/>
</dbReference>
<protein>
    <submittedName>
        <fullName evidence="4">NAD(P)-dependent oxidoreductase</fullName>
    </submittedName>
</protein>
<dbReference type="Pfam" id="PF02826">
    <property type="entry name" value="2-Hacid_dh_C"/>
    <property type="match status" value="1"/>
</dbReference>
<keyword evidence="2" id="KW-0520">NAD</keyword>
<evidence type="ECO:0000256" key="2">
    <source>
        <dbReference type="ARBA" id="ARBA00023027"/>
    </source>
</evidence>
<dbReference type="Gene3D" id="3.40.50.720">
    <property type="entry name" value="NAD(P)-binding Rossmann-like Domain"/>
    <property type="match status" value="2"/>
</dbReference>
<dbReference type="PANTHER" id="PTHR43333:SF1">
    <property type="entry name" value="D-ISOMER SPECIFIC 2-HYDROXYACID DEHYDROGENASE NAD-BINDING DOMAIN-CONTAINING PROTEIN"/>
    <property type="match status" value="1"/>
</dbReference>
<evidence type="ECO:0000313" key="7">
    <source>
        <dbReference type="Proteomes" id="UP001288320"/>
    </source>
</evidence>